<dbReference type="RefSeq" id="WP_349659748.1">
    <property type="nucleotide sequence ID" value="NZ_JBEGDG010000007.1"/>
</dbReference>
<evidence type="ECO:0000256" key="3">
    <source>
        <dbReference type="ARBA" id="ARBA00022679"/>
    </source>
</evidence>
<comment type="catalytic activity">
    <reaction evidence="7">
        <text>a 2'-deoxycytidine in DNA + S-adenosyl-L-methionine = an N(4)-methyl-2'-deoxycytidine in DNA + S-adenosyl-L-homocysteine + H(+)</text>
        <dbReference type="Rhea" id="RHEA:16857"/>
        <dbReference type="Rhea" id="RHEA-COMP:11369"/>
        <dbReference type="Rhea" id="RHEA-COMP:13674"/>
        <dbReference type="ChEBI" id="CHEBI:15378"/>
        <dbReference type="ChEBI" id="CHEBI:57856"/>
        <dbReference type="ChEBI" id="CHEBI:59789"/>
        <dbReference type="ChEBI" id="CHEBI:85452"/>
        <dbReference type="ChEBI" id="CHEBI:137933"/>
        <dbReference type="EC" id="2.1.1.113"/>
    </reaction>
</comment>
<evidence type="ECO:0000256" key="8">
    <source>
        <dbReference type="RuleBase" id="RU362026"/>
    </source>
</evidence>
<keyword evidence="3 10" id="KW-0808">Transferase</keyword>
<accession>A0ABV1MRH7</accession>
<dbReference type="EMBL" id="JBEGDG010000007">
    <property type="protein sequence ID" value="MEQ6355118.1"/>
    <property type="molecule type" value="Genomic_DNA"/>
</dbReference>
<dbReference type="PRINTS" id="PR00508">
    <property type="entry name" value="S21N4MTFRASE"/>
</dbReference>
<evidence type="ECO:0000256" key="7">
    <source>
        <dbReference type="ARBA" id="ARBA00049120"/>
    </source>
</evidence>
<dbReference type="Gene3D" id="3.40.50.150">
    <property type="entry name" value="Vaccinia Virus protein VP39"/>
    <property type="match status" value="1"/>
</dbReference>
<keyword evidence="11" id="KW-1185">Reference proteome</keyword>
<dbReference type="Pfam" id="PF01555">
    <property type="entry name" value="N6_N4_Mtase"/>
    <property type="match status" value="1"/>
</dbReference>
<evidence type="ECO:0000259" key="9">
    <source>
        <dbReference type="Pfam" id="PF01555"/>
    </source>
</evidence>
<feature type="domain" description="DNA methylase N-4/N-6" evidence="9">
    <location>
        <begin position="22"/>
        <end position="247"/>
    </location>
</feature>
<dbReference type="PANTHER" id="PTHR13370:SF3">
    <property type="entry name" value="TRNA (GUANINE(10)-N2)-METHYLTRANSFERASE HOMOLOG"/>
    <property type="match status" value="1"/>
</dbReference>
<keyword evidence="4" id="KW-0949">S-adenosyl-L-methionine</keyword>
<sequence>MEINQIHNEDCMIFMNKTDLKVDTVLTSPPYNTSRTDKYTMSKDKYNSRYEGFEDNKTDNEYIDWTVDLFNGFDKILKPNGNVLYNMSYSSENTTLMFLTVAEIIKQTNFTLADSIVWKKRSAIPNNRSSNKLTRICEYVFVFCRKNEFKTFDSNKKVVSVIERTGQKNFENVYNYIEAKNNDGSTKLNKATFSTELCEKLLVMYTKEGSLVYDPFMGTGTTANACKNLGLNYIGTEISNEQCLYAENRLMNT</sequence>
<dbReference type="PANTHER" id="PTHR13370">
    <property type="entry name" value="RNA METHYLASE-RELATED"/>
    <property type="match status" value="1"/>
</dbReference>
<keyword evidence="2 10" id="KW-0489">Methyltransferase</keyword>
<comment type="caution">
    <text evidence="10">The sequence shown here is derived from an EMBL/GenBank/DDBJ whole genome shotgun (WGS) entry which is preliminary data.</text>
</comment>
<dbReference type="InterPro" id="IPR002941">
    <property type="entry name" value="DNA_methylase_N4/N6"/>
</dbReference>
<dbReference type="EC" id="2.1.1.-" evidence="8"/>
<comment type="similarity">
    <text evidence="1">Belongs to the N(4)/N(6)-methyltransferase family. N(4) subfamily.</text>
</comment>
<keyword evidence="5" id="KW-0680">Restriction system</keyword>
<evidence type="ECO:0000256" key="4">
    <source>
        <dbReference type="ARBA" id="ARBA00022691"/>
    </source>
</evidence>
<dbReference type="GO" id="GO:0008168">
    <property type="term" value="F:methyltransferase activity"/>
    <property type="evidence" value="ECO:0007669"/>
    <property type="project" value="UniProtKB-KW"/>
</dbReference>
<dbReference type="InterPro" id="IPR029063">
    <property type="entry name" value="SAM-dependent_MTases_sf"/>
</dbReference>
<evidence type="ECO:0000256" key="6">
    <source>
        <dbReference type="ARBA" id="ARBA00023125"/>
    </source>
</evidence>
<evidence type="ECO:0000256" key="2">
    <source>
        <dbReference type="ARBA" id="ARBA00022603"/>
    </source>
</evidence>
<organism evidence="10 11">
    <name type="scientific">Lysinibacillus zambalensis</name>
    <dbReference type="NCBI Taxonomy" id="3160866"/>
    <lineage>
        <taxon>Bacteria</taxon>
        <taxon>Bacillati</taxon>
        <taxon>Bacillota</taxon>
        <taxon>Bacilli</taxon>
        <taxon>Bacillales</taxon>
        <taxon>Bacillaceae</taxon>
        <taxon>Lysinibacillus</taxon>
    </lineage>
</organism>
<evidence type="ECO:0000256" key="1">
    <source>
        <dbReference type="ARBA" id="ARBA00010203"/>
    </source>
</evidence>
<gene>
    <name evidence="10" type="ORF">ABNX05_10865</name>
</gene>
<dbReference type="InterPro" id="IPR017985">
    <property type="entry name" value="MeTrfase_CN4_CS"/>
</dbReference>
<evidence type="ECO:0000313" key="11">
    <source>
        <dbReference type="Proteomes" id="UP001478862"/>
    </source>
</evidence>
<dbReference type="PROSITE" id="PS00093">
    <property type="entry name" value="N4_MTASE"/>
    <property type="match status" value="1"/>
</dbReference>
<protein>
    <recommendedName>
        <fullName evidence="8">Methyltransferase</fullName>
        <ecNumber evidence="8">2.1.1.-</ecNumber>
    </recommendedName>
</protein>
<proteinExistence type="inferred from homology"/>
<keyword evidence="6" id="KW-0238">DNA-binding</keyword>
<name>A0ABV1MRH7_9BACI</name>
<dbReference type="GO" id="GO:0032259">
    <property type="term" value="P:methylation"/>
    <property type="evidence" value="ECO:0007669"/>
    <property type="project" value="UniProtKB-KW"/>
</dbReference>
<reference evidence="10 11" key="1">
    <citation type="submission" date="2024-06" db="EMBL/GenBank/DDBJ databases">
        <title>Lysinibacillus zambalefons sp. nov., a Novel Firmicute Isolated from the Poon Bato Zambales Hyperalkaline Spring.</title>
        <authorList>
            <person name="Aja J.A."/>
            <person name="Lazaro J.E.H."/>
            <person name="Llorin L.D."/>
            <person name="Lim K.R."/>
            <person name="Teodosio J."/>
            <person name="Dalisay D.S."/>
        </authorList>
    </citation>
    <scope>NUCLEOTIDE SEQUENCE [LARGE SCALE GENOMIC DNA]</scope>
    <source>
        <strain evidence="10 11">M3</strain>
    </source>
</reference>
<dbReference type="InterPro" id="IPR001091">
    <property type="entry name" value="RM_Methyltransferase"/>
</dbReference>
<evidence type="ECO:0000256" key="5">
    <source>
        <dbReference type="ARBA" id="ARBA00022747"/>
    </source>
</evidence>
<evidence type="ECO:0000313" key="10">
    <source>
        <dbReference type="EMBL" id="MEQ6355118.1"/>
    </source>
</evidence>
<dbReference type="SUPFAM" id="SSF53335">
    <property type="entry name" value="S-adenosyl-L-methionine-dependent methyltransferases"/>
    <property type="match status" value="1"/>
</dbReference>
<dbReference type="Proteomes" id="UP001478862">
    <property type="component" value="Unassembled WGS sequence"/>
</dbReference>